<keyword evidence="5" id="KW-1185">Reference proteome</keyword>
<feature type="transmembrane region" description="Helical" evidence="2">
    <location>
        <begin position="206"/>
        <end position="226"/>
    </location>
</feature>
<organism evidence="4 5">
    <name type="scientific">Exaiptasia diaphana</name>
    <name type="common">Tropical sea anemone</name>
    <name type="synonym">Aiptasia pulchella</name>
    <dbReference type="NCBI Taxonomy" id="2652724"/>
    <lineage>
        <taxon>Eukaryota</taxon>
        <taxon>Metazoa</taxon>
        <taxon>Cnidaria</taxon>
        <taxon>Anthozoa</taxon>
        <taxon>Hexacorallia</taxon>
        <taxon>Actiniaria</taxon>
        <taxon>Aiptasiidae</taxon>
        <taxon>Exaiptasia</taxon>
    </lineage>
</organism>
<keyword evidence="2" id="KW-0472">Membrane</keyword>
<dbReference type="AlphaFoldDB" id="A0A913XM01"/>
<feature type="region of interest" description="Disordered" evidence="1">
    <location>
        <begin position="248"/>
        <end position="277"/>
    </location>
</feature>
<dbReference type="GeneID" id="110244385"/>
<name>A0A913XM01_EXADI</name>
<evidence type="ECO:0000256" key="3">
    <source>
        <dbReference type="SAM" id="SignalP"/>
    </source>
</evidence>
<keyword evidence="3" id="KW-0732">Signal</keyword>
<evidence type="ECO:0000256" key="1">
    <source>
        <dbReference type="SAM" id="MobiDB-lite"/>
    </source>
</evidence>
<accession>A0A913XM01</accession>
<feature type="chain" id="PRO_5037227039" evidence="3">
    <location>
        <begin position="24"/>
        <end position="277"/>
    </location>
</feature>
<dbReference type="KEGG" id="epa:110244385"/>
<dbReference type="OrthoDB" id="5986575at2759"/>
<dbReference type="Proteomes" id="UP000887567">
    <property type="component" value="Unplaced"/>
</dbReference>
<feature type="compositionally biased region" description="Polar residues" evidence="1">
    <location>
        <begin position="248"/>
        <end position="261"/>
    </location>
</feature>
<dbReference type="OMA" id="ICINECT"/>
<feature type="signal peptide" evidence="3">
    <location>
        <begin position="1"/>
        <end position="23"/>
    </location>
</feature>
<keyword evidence="2" id="KW-1133">Transmembrane helix</keyword>
<protein>
    <submittedName>
        <fullName evidence="4">Uncharacterized protein</fullName>
    </submittedName>
</protein>
<keyword evidence="2" id="KW-0812">Transmembrane</keyword>
<dbReference type="RefSeq" id="XP_020906250.1">
    <property type="nucleotide sequence ID" value="XM_021050591.2"/>
</dbReference>
<proteinExistence type="predicted"/>
<dbReference type="EnsemblMetazoa" id="XM_021050591.2">
    <property type="protein sequence ID" value="XP_020906250.1"/>
    <property type="gene ID" value="LOC110244385"/>
</dbReference>
<reference evidence="4" key="1">
    <citation type="submission" date="2022-11" db="UniProtKB">
        <authorList>
            <consortium name="EnsemblMetazoa"/>
        </authorList>
    </citation>
    <scope>IDENTIFICATION</scope>
</reference>
<evidence type="ECO:0000313" key="4">
    <source>
        <dbReference type="EnsemblMetazoa" id="XP_020906250.1"/>
    </source>
</evidence>
<evidence type="ECO:0000256" key="2">
    <source>
        <dbReference type="SAM" id="Phobius"/>
    </source>
</evidence>
<sequence length="277" mass="30287">MFYKMAIKLFLAVAVFSFVCVLSSPGQYCTYSYQCPNNQVCCGNKCTKGSSCVGQFCVRELPGYCLPSETCCNLKCVKGPNCLGRQCYIDFECSFKEKCCGRKCVKETTCLGCTCDFDSQCGGPLEKCCLNKCTNSSCVGNHCSSSSDCFSSESCCNNVCAKGPNCLGHQCVTNSDCSWTQKNWDQEKCCVDKCIKSTDSCMDSGYIALIVLSAVGFVVFCTCVVIRKKLQSQRSGQVITQKPYQQFDNEGNRETISQGTFPSVPAPEKMVSQETTA</sequence>
<evidence type="ECO:0000313" key="5">
    <source>
        <dbReference type="Proteomes" id="UP000887567"/>
    </source>
</evidence>